<reference evidence="3" key="1">
    <citation type="journal article" date="2019" name="Int. J. Syst. Evol. Microbiol.">
        <title>The Global Catalogue of Microorganisms (GCM) 10K type strain sequencing project: providing services to taxonomists for standard genome sequencing and annotation.</title>
        <authorList>
            <consortium name="The Broad Institute Genomics Platform"/>
            <consortium name="The Broad Institute Genome Sequencing Center for Infectious Disease"/>
            <person name="Wu L."/>
            <person name="Ma J."/>
        </authorList>
    </citation>
    <scope>NUCLEOTIDE SEQUENCE [LARGE SCALE GENOMIC DNA]</scope>
    <source>
        <strain evidence="3">JCM 3338</strain>
    </source>
</reference>
<sequence length="149" mass="15552">MSVVPTTATGTGTAGAPRSSSEFRPHRQPGSRRSPGWWLQCLGVAHGVVGVGLYRQPLAQIARGRIVGSVPDTGDKATAFWFMVAAPTLWLGGRLLRSAESHGDSAAQRTAGGILTVTGLTGSALMPTSGFWGVAAVGISSLRRSIRRR</sequence>
<feature type="region of interest" description="Disordered" evidence="1">
    <location>
        <begin position="1"/>
        <end position="33"/>
    </location>
</feature>
<protein>
    <submittedName>
        <fullName evidence="2">DUF6463 family protein</fullName>
    </submittedName>
</protein>
<dbReference type="EMBL" id="JBHUHP010000016">
    <property type="protein sequence ID" value="MFD2093210.1"/>
    <property type="molecule type" value="Genomic_DNA"/>
</dbReference>
<comment type="caution">
    <text evidence="2">The sequence shown here is derived from an EMBL/GenBank/DDBJ whole genome shotgun (WGS) entry which is preliminary data.</text>
</comment>
<name>A0ABW4XCP9_9ACTN</name>
<gene>
    <name evidence="2" type="ORF">ACFSHS_16725</name>
</gene>
<dbReference type="InterPro" id="IPR045590">
    <property type="entry name" value="DUF6463"/>
</dbReference>
<organism evidence="2 3">
    <name type="scientific">Blastococcus deserti</name>
    <dbReference type="NCBI Taxonomy" id="2259033"/>
    <lineage>
        <taxon>Bacteria</taxon>
        <taxon>Bacillati</taxon>
        <taxon>Actinomycetota</taxon>
        <taxon>Actinomycetes</taxon>
        <taxon>Geodermatophilales</taxon>
        <taxon>Geodermatophilaceae</taxon>
        <taxon>Blastococcus</taxon>
    </lineage>
</organism>
<feature type="compositionally biased region" description="Low complexity" evidence="1">
    <location>
        <begin position="1"/>
        <end position="16"/>
    </location>
</feature>
<dbReference type="RefSeq" id="WP_376878520.1">
    <property type="nucleotide sequence ID" value="NZ_JBHUHP010000016.1"/>
</dbReference>
<dbReference type="Pfam" id="PF20064">
    <property type="entry name" value="DUF6463"/>
    <property type="match status" value="1"/>
</dbReference>
<evidence type="ECO:0000313" key="2">
    <source>
        <dbReference type="EMBL" id="MFD2093210.1"/>
    </source>
</evidence>
<evidence type="ECO:0000313" key="3">
    <source>
        <dbReference type="Proteomes" id="UP001597402"/>
    </source>
</evidence>
<keyword evidence="3" id="KW-1185">Reference proteome</keyword>
<proteinExistence type="predicted"/>
<accession>A0ABW4XCP9</accession>
<dbReference type="Proteomes" id="UP001597402">
    <property type="component" value="Unassembled WGS sequence"/>
</dbReference>
<evidence type="ECO:0000256" key="1">
    <source>
        <dbReference type="SAM" id="MobiDB-lite"/>
    </source>
</evidence>